<comment type="caution">
    <text evidence="11">The sequence shown here is derived from an EMBL/GenBank/DDBJ whole genome shotgun (WGS) entry which is preliminary data.</text>
</comment>
<keyword evidence="4" id="KW-0479">Metal-binding</keyword>
<accession>A0A5C5FQ96</accession>
<dbReference type="PANTHER" id="PTHR33938">
    <property type="entry name" value="FERULOYL ESTERASE B-RELATED"/>
    <property type="match status" value="1"/>
</dbReference>
<dbReference type="ESTHER" id="9basi-a0a5c5fq96">
    <property type="family name" value="Tannase"/>
</dbReference>
<comment type="similarity">
    <text evidence="1 10">Belongs to the tannase family.</text>
</comment>
<evidence type="ECO:0000256" key="2">
    <source>
        <dbReference type="ARBA" id="ARBA00022487"/>
    </source>
</evidence>
<keyword evidence="8" id="KW-1015">Disulfide bond</keyword>
<dbReference type="SUPFAM" id="SSF53474">
    <property type="entry name" value="alpha/beta-Hydrolases"/>
    <property type="match status" value="1"/>
</dbReference>
<dbReference type="EMBL" id="SOZI01000114">
    <property type="protein sequence ID" value="TNY18960.1"/>
    <property type="molecule type" value="Genomic_DNA"/>
</dbReference>
<protein>
    <recommendedName>
        <fullName evidence="10">Carboxylic ester hydrolase</fullName>
        <ecNumber evidence="10">3.1.1.-</ecNumber>
    </recommendedName>
</protein>
<evidence type="ECO:0000256" key="4">
    <source>
        <dbReference type="ARBA" id="ARBA00022723"/>
    </source>
</evidence>
<dbReference type="Proteomes" id="UP000311382">
    <property type="component" value="Unassembled WGS sequence"/>
</dbReference>
<dbReference type="EC" id="3.1.1.-" evidence="10"/>
<keyword evidence="6 10" id="KW-0378">Hydrolase</keyword>
<reference evidence="11 12" key="1">
    <citation type="submission" date="2019-03" db="EMBL/GenBank/DDBJ databases">
        <title>Rhodosporidium diobovatum UCD-FST 08-225 genome sequencing, assembly, and annotation.</title>
        <authorList>
            <person name="Fakankun I.U."/>
            <person name="Fristensky B."/>
            <person name="Levin D.B."/>
        </authorList>
    </citation>
    <scope>NUCLEOTIDE SEQUENCE [LARGE SCALE GENOMIC DNA]</scope>
    <source>
        <strain evidence="11 12">UCD-FST 08-225</strain>
    </source>
</reference>
<sequence>MRLTAAALPLALAGSAYAAAVKSTACSDLWDVAPKLLEGLEVYIAQSYADGTNLTTNWSTPAYPDPVPDLPAFCRFGAYIHTSNTSKVQFEVWLPPHDEWSERFAMVGNGGLAGGVNFPDMWGPIKNYGMVVASTDTGHNGTSGNGTFAINGPETQIDFGYRAVHLTTVYSKTILKAYYGKAQKKSYWLGCSSGGKQGLKEVQKYPEEYDGVIAGTAAQWWSHLNAQIWHINKIVNPIESPDHLNASDFALVAALVLKQCDGLDGLEDGIITNPAACNPDLQPLSCDAPSANSTACLSDGQIKTMYRIWSDYHSEKTGELIFPRVFPGAEGVQGFSALGVPYQLAPDYFQYQVLNRTEVSNFTADEAELERLLAIADETDPGSINAWDPNIQPFLKRGKLITYVGLSDGLIPSGITLLYHENVRRALGYPSNLEDSYRMFTIPGCGHCRFGPGAYNFGGPGQRPLSLKGSMTGTSFDAKHDMVLSLIDWVEKGVAPDVIIGAKYVDDDKRKGVLLERPHCVYPKQATYIGGDGSKASSFRCENIA</sequence>
<keyword evidence="7" id="KW-0106">Calcium</keyword>
<dbReference type="OrthoDB" id="2537554at2759"/>
<keyword evidence="12" id="KW-1185">Reference proteome</keyword>
<keyword evidence="2" id="KW-0719">Serine esterase</keyword>
<keyword evidence="5 10" id="KW-0732">Signal</keyword>
<dbReference type="PANTHER" id="PTHR33938:SF15">
    <property type="entry name" value="FERULOYL ESTERASE B-RELATED"/>
    <property type="match status" value="1"/>
</dbReference>
<dbReference type="Pfam" id="PF07519">
    <property type="entry name" value="Tannase"/>
    <property type="match status" value="1"/>
</dbReference>
<keyword evidence="3" id="KW-0858">Xylan degradation</keyword>
<feature type="chain" id="PRO_5023158330" description="Carboxylic ester hydrolase" evidence="10">
    <location>
        <begin position="19"/>
        <end position="545"/>
    </location>
</feature>
<comment type="catalytic activity">
    <reaction evidence="9">
        <text>feruloyl-polysaccharide + H2O = ferulate + polysaccharide.</text>
        <dbReference type="EC" id="3.1.1.73"/>
    </reaction>
</comment>
<evidence type="ECO:0000256" key="9">
    <source>
        <dbReference type="ARBA" id="ARBA00034075"/>
    </source>
</evidence>
<proteinExistence type="inferred from homology"/>
<evidence type="ECO:0000256" key="5">
    <source>
        <dbReference type="ARBA" id="ARBA00022729"/>
    </source>
</evidence>
<organism evidence="11 12">
    <name type="scientific">Rhodotorula diobovata</name>
    <dbReference type="NCBI Taxonomy" id="5288"/>
    <lineage>
        <taxon>Eukaryota</taxon>
        <taxon>Fungi</taxon>
        <taxon>Dikarya</taxon>
        <taxon>Basidiomycota</taxon>
        <taxon>Pucciniomycotina</taxon>
        <taxon>Microbotryomycetes</taxon>
        <taxon>Sporidiobolales</taxon>
        <taxon>Sporidiobolaceae</taxon>
        <taxon>Rhodotorula</taxon>
    </lineage>
</organism>
<feature type="signal peptide" evidence="10">
    <location>
        <begin position="1"/>
        <end position="18"/>
    </location>
</feature>
<dbReference type="AlphaFoldDB" id="A0A5C5FQ96"/>
<keyword evidence="3" id="KW-0624">Polysaccharide degradation</keyword>
<dbReference type="InterPro" id="IPR011118">
    <property type="entry name" value="Tannase/feruloyl_esterase"/>
</dbReference>
<dbReference type="STRING" id="5288.A0A5C5FQ96"/>
<evidence type="ECO:0000256" key="10">
    <source>
        <dbReference type="RuleBase" id="RU361238"/>
    </source>
</evidence>
<evidence type="ECO:0000256" key="3">
    <source>
        <dbReference type="ARBA" id="ARBA00022651"/>
    </source>
</evidence>
<gene>
    <name evidence="11" type="ORF">DMC30DRAFT_27247</name>
</gene>
<evidence type="ECO:0000256" key="6">
    <source>
        <dbReference type="ARBA" id="ARBA00022801"/>
    </source>
</evidence>
<evidence type="ECO:0000256" key="7">
    <source>
        <dbReference type="ARBA" id="ARBA00022837"/>
    </source>
</evidence>
<dbReference type="GO" id="GO:0045493">
    <property type="term" value="P:xylan catabolic process"/>
    <property type="evidence" value="ECO:0007669"/>
    <property type="project" value="UniProtKB-KW"/>
</dbReference>
<dbReference type="GO" id="GO:0046872">
    <property type="term" value="F:metal ion binding"/>
    <property type="evidence" value="ECO:0007669"/>
    <property type="project" value="UniProtKB-KW"/>
</dbReference>
<evidence type="ECO:0000256" key="8">
    <source>
        <dbReference type="ARBA" id="ARBA00023157"/>
    </source>
</evidence>
<evidence type="ECO:0000313" key="12">
    <source>
        <dbReference type="Proteomes" id="UP000311382"/>
    </source>
</evidence>
<dbReference type="InterPro" id="IPR029058">
    <property type="entry name" value="AB_hydrolase_fold"/>
</dbReference>
<dbReference type="GO" id="GO:0030600">
    <property type="term" value="F:feruloyl esterase activity"/>
    <property type="evidence" value="ECO:0007669"/>
    <property type="project" value="UniProtKB-EC"/>
</dbReference>
<evidence type="ECO:0000256" key="1">
    <source>
        <dbReference type="ARBA" id="ARBA00006249"/>
    </source>
</evidence>
<keyword evidence="3" id="KW-0119">Carbohydrate metabolism</keyword>
<name>A0A5C5FQ96_9BASI</name>
<evidence type="ECO:0000313" key="11">
    <source>
        <dbReference type="EMBL" id="TNY18960.1"/>
    </source>
</evidence>